<accession>A0A2N9IN05</accession>
<reference evidence="2" key="1">
    <citation type="submission" date="2018-02" db="EMBL/GenBank/DDBJ databases">
        <authorList>
            <person name="Cohen D.B."/>
            <person name="Kent A.D."/>
        </authorList>
    </citation>
    <scope>NUCLEOTIDE SEQUENCE</scope>
</reference>
<dbReference type="Gene3D" id="3.60.10.10">
    <property type="entry name" value="Endonuclease/exonuclease/phosphatase"/>
    <property type="match status" value="1"/>
</dbReference>
<feature type="domain" description="Reverse transcriptase" evidence="1">
    <location>
        <begin position="943"/>
        <end position="1014"/>
    </location>
</feature>
<dbReference type="InterPro" id="IPR000477">
    <property type="entry name" value="RT_dom"/>
</dbReference>
<dbReference type="PANTHER" id="PTHR33116:SF78">
    <property type="entry name" value="OS12G0587133 PROTEIN"/>
    <property type="match status" value="1"/>
</dbReference>
<sequence>MGGVRSFRIESKRFNLIREGDGIDLVSLFESGRFTRHSVFMGKDKARWLGKCIEDNVVRETEQAFVRTFRESDKGYVIRRFTNKNGCYLELIDYGRGGCIGWLAIPEGQKQSGWQSFNKELQLLLNPIPVDNKERKNHYRQGIPVDEKIPKRIPAKERLGPAVSYAESFQVPVTPQDTHGKPPISHNPNSKVLKTPEITHTKVIVTEDEEGKAKGQEKFLGSIPYRRIGADITACPKLTISLGTDGKCIVKWGGPVNQAKLASTRDRGHGMGQELKKPNLLVRVGHKDMFSGPSHFERGESSKTTHKPTQVWVPKLGGAEVLHGGPQLENNLALNISAENDVVHVVDALAVSRASSLGLTPIASITQESNSLMLRTSSVGDIRRIRVEYYVGINLSVPRNLGGYWPEEAATLVFMGESNTVRVEIVKGVLPKESHCLAVVPRDIFREGSLEESLLDISPLNSYRGCEVEAMALSMAIEQRWRQTGGSQMIVCMSQQRARRGVRELRNLSSSVNYGTSRTQGGGRRSRGFADWKYLESEGASGGVLIMWDKRVAEIQECAKGQYSISCRFKNVQDHFEWTFSGVYGPNVDADRFILWEELAGVRSWWGVLWCIGGDFNVIRFPSEKLTEGRLTGAMMNFSDFIFELELIDLPLLDGQFTWSNNQDPPSKSRIDRFLLSTDWEDQFSHMVQKVLPRFVSNHCPISLDSVTYIRGSPSFVLASKLKMLKEDIKKRNKESFGSVHIKKLELMNELQGLESKENQGLFTGEDRVRRLNAQTELEETLLLDEVSWRQKSRIQWLKEGDKNTKFFHRTANANRRHNCIESITYGESKWETKEEIRKGIVDFYQDLYSEKEHWRPVLRGVDFTSLEAEEAAHLERPFSEEEVALALNQINGEKAPGPDGFTLAFFHHCWDVVKKEVLDSLQGFYDQEAFERSLNSTFVVLIPKKVGASDVKDFRPISLTSSIYKIISKVLANRLKEVLGSLLSPTQNAFIQGRQIQDSVLIANESFDSKQKSGVLVMEALSRLMDRAVERGYIEGFSMDNSNASALRVSHMFFVDDTLVFCGAVRDQLYHLKGALLCFEAVSGLRINLGKSKIVPVGPVPDVEALAHVLGGRIASLPMKYLGLPLGARYKSKEIWNPILEKMERRLAGWKRSYLSKEGRLTLIKSTLSSLPTYFLSLFPIPSSVVHRIEKLQRDFLWGSLGDEFKYHFVNWHTICAPIQQGGLGLRQLIPFNQTLLGMGGIRRRGAVGMGFVCGSTFKLVGLGFLSMCSILWAPEIPSGFGWTIGILGLSKIGSWESILISSPFFTSRSVQTSPRRAFGKVVFRTRLLSLLGWWLRELWSMIFCLFGISWVMPRMTYDLLHCRRRKGPAHLVWNAIPSCLMWLLWRERNQRASEDSERHTVELKLILLRTLMEWLAAVSRLSFPSVLAFIDDCM</sequence>
<proteinExistence type="predicted"/>
<dbReference type="PANTHER" id="PTHR33116">
    <property type="entry name" value="REVERSE TRANSCRIPTASE ZINC-BINDING DOMAIN-CONTAINING PROTEIN-RELATED-RELATED"/>
    <property type="match status" value="1"/>
</dbReference>
<evidence type="ECO:0000313" key="2">
    <source>
        <dbReference type="EMBL" id="SPD25755.1"/>
    </source>
</evidence>
<dbReference type="InterPro" id="IPR036691">
    <property type="entry name" value="Endo/exonu/phosph_ase_sf"/>
</dbReference>
<organism evidence="2">
    <name type="scientific">Fagus sylvatica</name>
    <name type="common">Beechnut</name>
    <dbReference type="NCBI Taxonomy" id="28930"/>
    <lineage>
        <taxon>Eukaryota</taxon>
        <taxon>Viridiplantae</taxon>
        <taxon>Streptophyta</taxon>
        <taxon>Embryophyta</taxon>
        <taxon>Tracheophyta</taxon>
        <taxon>Spermatophyta</taxon>
        <taxon>Magnoliopsida</taxon>
        <taxon>eudicotyledons</taxon>
        <taxon>Gunneridae</taxon>
        <taxon>Pentapetalae</taxon>
        <taxon>rosids</taxon>
        <taxon>fabids</taxon>
        <taxon>Fagales</taxon>
        <taxon>Fagaceae</taxon>
        <taxon>Fagus</taxon>
    </lineage>
</organism>
<dbReference type="CDD" id="cd01650">
    <property type="entry name" value="RT_nLTR_like"/>
    <property type="match status" value="1"/>
</dbReference>
<dbReference type="EMBL" id="OIVN01006130">
    <property type="protein sequence ID" value="SPD25755.1"/>
    <property type="molecule type" value="Genomic_DNA"/>
</dbReference>
<evidence type="ECO:0000259" key="1">
    <source>
        <dbReference type="Pfam" id="PF00078"/>
    </source>
</evidence>
<gene>
    <name evidence="2" type="ORF">FSB_LOCUS53637</name>
</gene>
<dbReference type="Pfam" id="PF00078">
    <property type="entry name" value="RVT_1"/>
    <property type="match status" value="1"/>
</dbReference>
<protein>
    <recommendedName>
        <fullName evidence="1">Reverse transcriptase domain-containing protein</fullName>
    </recommendedName>
</protein>
<name>A0A2N9IN05_FAGSY</name>
<dbReference type="SUPFAM" id="SSF56219">
    <property type="entry name" value="DNase I-like"/>
    <property type="match status" value="1"/>
</dbReference>